<dbReference type="AlphaFoldDB" id="A0ABD1YPQ6"/>
<evidence type="ECO:0000256" key="1">
    <source>
        <dbReference type="SAM" id="MobiDB-lite"/>
    </source>
</evidence>
<keyword evidence="3" id="KW-1185">Reference proteome</keyword>
<protein>
    <submittedName>
        <fullName evidence="2">Uncharacterized protein</fullName>
    </submittedName>
</protein>
<gene>
    <name evidence="2" type="ORF">R1flu_003949</name>
</gene>
<evidence type="ECO:0000313" key="2">
    <source>
        <dbReference type="EMBL" id="KAL2632470.1"/>
    </source>
</evidence>
<comment type="caution">
    <text evidence="2">The sequence shown here is derived from an EMBL/GenBank/DDBJ whole genome shotgun (WGS) entry which is preliminary data.</text>
</comment>
<proteinExistence type="predicted"/>
<reference evidence="2 3" key="1">
    <citation type="submission" date="2024-09" db="EMBL/GenBank/DDBJ databases">
        <title>Chromosome-scale assembly of Riccia fluitans.</title>
        <authorList>
            <person name="Paukszto L."/>
            <person name="Sawicki J."/>
            <person name="Karawczyk K."/>
            <person name="Piernik-Szablinska J."/>
            <person name="Szczecinska M."/>
            <person name="Mazdziarz M."/>
        </authorList>
    </citation>
    <scope>NUCLEOTIDE SEQUENCE [LARGE SCALE GENOMIC DNA]</scope>
    <source>
        <strain evidence="2">Rf_01</strain>
        <tissue evidence="2">Aerial parts of the thallus</tissue>
    </source>
</reference>
<name>A0ABD1YPQ6_9MARC</name>
<feature type="region of interest" description="Disordered" evidence="1">
    <location>
        <begin position="1"/>
        <end position="67"/>
    </location>
</feature>
<dbReference type="EMBL" id="JBHFFA010000003">
    <property type="protein sequence ID" value="KAL2632470.1"/>
    <property type="molecule type" value="Genomic_DNA"/>
</dbReference>
<feature type="compositionally biased region" description="Basic and acidic residues" evidence="1">
    <location>
        <begin position="19"/>
        <end position="28"/>
    </location>
</feature>
<organism evidence="2 3">
    <name type="scientific">Riccia fluitans</name>
    <dbReference type="NCBI Taxonomy" id="41844"/>
    <lineage>
        <taxon>Eukaryota</taxon>
        <taxon>Viridiplantae</taxon>
        <taxon>Streptophyta</taxon>
        <taxon>Embryophyta</taxon>
        <taxon>Marchantiophyta</taxon>
        <taxon>Marchantiopsida</taxon>
        <taxon>Marchantiidae</taxon>
        <taxon>Marchantiales</taxon>
        <taxon>Ricciaceae</taxon>
        <taxon>Riccia</taxon>
    </lineage>
</organism>
<evidence type="ECO:0000313" key="3">
    <source>
        <dbReference type="Proteomes" id="UP001605036"/>
    </source>
</evidence>
<accession>A0ABD1YPQ6</accession>
<sequence length="199" mass="22356">MNRKPGYGAQLRANPDPTKGVDRLRQQDGGHGSRNPLRRPSGRQSVARLAASGAPRRPLKIRRSEYSPRPAHEELEMHKCWGKKRQVLEGIGLRYSRNAPGVGYKRARSVGLDSRVALDPERRKCWLESRVEMRQVMEKDPSVGQSGPVRGVALFYSRLALPGPCRVLDDQVALLARLLNLHAEPKEVPLDRERVAGFE</sequence>
<dbReference type="Proteomes" id="UP001605036">
    <property type="component" value="Unassembled WGS sequence"/>
</dbReference>